<organism evidence="1 2">
    <name type="scientific">Meloidogyne incognita</name>
    <name type="common">Southern root-knot nematode worm</name>
    <name type="synonym">Oxyuris incognita</name>
    <dbReference type="NCBI Taxonomy" id="6306"/>
    <lineage>
        <taxon>Eukaryota</taxon>
        <taxon>Metazoa</taxon>
        <taxon>Ecdysozoa</taxon>
        <taxon>Nematoda</taxon>
        <taxon>Chromadorea</taxon>
        <taxon>Rhabditida</taxon>
        <taxon>Tylenchina</taxon>
        <taxon>Tylenchomorpha</taxon>
        <taxon>Tylenchoidea</taxon>
        <taxon>Meloidogynidae</taxon>
        <taxon>Meloidogyninae</taxon>
        <taxon>Meloidogyne</taxon>
        <taxon>Meloidogyne incognita group</taxon>
    </lineage>
</organism>
<sequence>MTPKSARLDDSDQSYDQLNLRCCAATDGRPGMVFATRWPCLRCGRARFARGNRSEAACSAAAKTFRESFVRGVLIKKLGDKSVATSRPAASRACPYT</sequence>
<protein>
    <submittedName>
        <fullName evidence="2">Uncharacterized protein</fullName>
    </submittedName>
</protein>
<evidence type="ECO:0000313" key="2">
    <source>
        <dbReference type="WBParaSite" id="Minc3s01889g26985"/>
    </source>
</evidence>
<keyword evidence="1" id="KW-1185">Reference proteome</keyword>
<dbReference type="Proteomes" id="UP000887563">
    <property type="component" value="Unplaced"/>
</dbReference>
<proteinExistence type="predicted"/>
<name>A0A914MK01_MELIC</name>
<reference evidence="2" key="1">
    <citation type="submission" date="2022-11" db="UniProtKB">
        <authorList>
            <consortium name="WormBaseParasite"/>
        </authorList>
    </citation>
    <scope>IDENTIFICATION</scope>
</reference>
<dbReference type="WBParaSite" id="Minc3s01889g26985">
    <property type="protein sequence ID" value="Minc3s01889g26985"/>
    <property type="gene ID" value="Minc3s01889g26985"/>
</dbReference>
<evidence type="ECO:0000313" key="1">
    <source>
        <dbReference type="Proteomes" id="UP000887563"/>
    </source>
</evidence>
<dbReference type="AlphaFoldDB" id="A0A914MK01"/>
<accession>A0A914MK01</accession>